<evidence type="ECO:0000313" key="3">
    <source>
        <dbReference type="EMBL" id="GEP43559.1"/>
    </source>
</evidence>
<accession>A0A512M9Z5</accession>
<keyword evidence="4" id="KW-1185">Reference proteome</keyword>
<evidence type="ECO:0000256" key="1">
    <source>
        <dbReference type="SAM" id="SignalP"/>
    </source>
</evidence>
<dbReference type="Pfam" id="PF13091">
    <property type="entry name" value="PLDc_2"/>
    <property type="match status" value="2"/>
</dbReference>
<dbReference type="CDD" id="cd09110">
    <property type="entry name" value="PLDc_CLS_1"/>
    <property type="match status" value="1"/>
</dbReference>
<dbReference type="InterPro" id="IPR025202">
    <property type="entry name" value="PLD-like_dom"/>
</dbReference>
<organism evidence="3 4">
    <name type="scientific">Brevifollis gellanilyticus</name>
    <dbReference type="NCBI Taxonomy" id="748831"/>
    <lineage>
        <taxon>Bacteria</taxon>
        <taxon>Pseudomonadati</taxon>
        <taxon>Verrucomicrobiota</taxon>
        <taxon>Verrucomicrobiia</taxon>
        <taxon>Verrucomicrobiales</taxon>
        <taxon>Verrucomicrobiaceae</taxon>
    </lineage>
</organism>
<feature type="domain" description="PLD phosphodiesterase" evidence="2">
    <location>
        <begin position="332"/>
        <end position="356"/>
    </location>
</feature>
<dbReference type="PROSITE" id="PS50035">
    <property type="entry name" value="PLD"/>
    <property type="match status" value="2"/>
</dbReference>
<dbReference type="PANTHER" id="PTHR21248">
    <property type="entry name" value="CARDIOLIPIN SYNTHASE"/>
    <property type="match status" value="1"/>
</dbReference>
<feature type="signal peptide" evidence="1">
    <location>
        <begin position="1"/>
        <end position="22"/>
    </location>
</feature>
<feature type="domain" description="PLD phosphodiesterase" evidence="2">
    <location>
        <begin position="152"/>
        <end position="179"/>
    </location>
</feature>
<reference evidence="3 4" key="1">
    <citation type="submission" date="2019-07" db="EMBL/GenBank/DDBJ databases">
        <title>Whole genome shotgun sequence of Brevifollis gellanilyticus NBRC 108608.</title>
        <authorList>
            <person name="Hosoyama A."/>
            <person name="Uohara A."/>
            <person name="Ohji S."/>
            <person name="Ichikawa N."/>
        </authorList>
    </citation>
    <scope>NUCLEOTIDE SEQUENCE [LARGE SCALE GENOMIC DNA]</scope>
    <source>
        <strain evidence="3 4">NBRC 108608</strain>
    </source>
</reference>
<evidence type="ECO:0000259" key="2">
    <source>
        <dbReference type="PROSITE" id="PS50035"/>
    </source>
</evidence>
<evidence type="ECO:0000313" key="4">
    <source>
        <dbReference type="Proteomes" id="UP000321577"/>
    </source>
</evidence>
<name>A0A512M9Z5_9BACT</name>
<dbReference type="GO" id="GO:0016020">
    <property type="term" value="C:membrane"/>
    <property type="evidence" value="ECO:0007669"/>
    <property type="project" value="TreeGrafter"/>
</dbReference>
<dbReference type="PANTHER" id="PTHR21248:SF22">
    <property type="entry name" value="PHOSPHOLIPASE D"/>
    <property type="match status" value="1"/>
</dbReference>
<keyword evidence="1" id="KW-0732">Signal</keyword>
<dbReference type="OrthoDB" id="9762009at2"/>
<dbReference type="AlphaFoldDB" id="A0A512M9Z5"/>
<gene>
    <name evidence="3" type="primary">cls_2</name>
    <name evidence="3" type="ORF">BGE01nite_28500</name>
</gene>
<dbReference type="EMBL" id="BKAG01000018">
    <property type="protein sequence ID" value="GEP43559.1"/>
    <property type="molecule type" value="Genomic_DNA"/>
</dbReference>
<comment type="caution">
    <text evidence="3">The sequence shown here is derived from an EMBL/GenBank/DDBJ whole genome shotgun (WGS) entry which is preliminary data.</text>
</comment>
<protein>
    <submittedName>
        <fullName evidence="3">Cardiolipin synthase B</fullName>
    </submittedName>
</protein>
<dbReference type="SUPFAM" id="SSF56024">
    <property type="entry name" value="Phospholipase D/nuclease"/>
    <property type="match status" value="2"/>
</dbReference>
<dbReference type="Gene3D" id="3.30.870.10">
    <property type="entry name" value="Endonuclease Chain A"/>
    <property type="match status" value="2"/>
</dbReference>
<dbReference type="InterPro" id="IPR001736">
    <property type="entry name" value="PLipase_D/transphosphatidylase"/>
</dbReference>
<dbReference type="SMART" id="SM00155">
    <property type="entry name" value="PLDc"/>
    <property type="match status" value="2"/>
</dbReference>
<proteinExistence type="predicted"/>
<dbReference type="GO" id="GO:0008808">
    <property type="term" value="F:cardiolipin synthase activity"/>
    <property type="evidence" value="ECO:0007669"/>
    <property type="project" value="TreeGrafter"/>
</dbReference>
<sequence>MTFRWFWSSLLLAGLLTSCATGRLQKVPESPAPVTSPAFAEEVSRITGQTWTQGNSIRTLPNGGVFIPAMLAAIRSAEKTLTWENFVAVDSQPVIDFTEAFIERAKAGVKVHVLFDAYGSNTYGKKHIQAMRAAGIDVRFYSGWKLYNPFLYNHRTHRRILVVDGKTGFVGGAGLAYAWDGEADGPHRWRDTMYEVHGPIVAQLQHAFNDNWKEVAREPVNGPDHFPALTTAGSLTAQSVLGSPKKTHDTIGSSFLLALRAARKSIVISHAYFIPNRPVIEALFEAKKRGVHVELLVPGQHTDMTLCPTTTAPLLRKFIAAGIEVREFEPCMMHGKLVVIDDHLSIIGSGNIDQRSFFINDENNVFVLSAAFAREQMAMHEKDKARSRVLAEKDLHQPFGKWLKGCFGRWVQHQL</sequence>
<feature type="chain" id="PRO_5021747569" evidence="1">
    <location>
        <begin position="23"/>
        <end position="415"/>
    </location>
</feature>
<dbReference type="PROSITE" id="PS51257">
    <property type="entry name" value="PROKAR_LIPOPROTEIN"/>
    <property type="match status" value="1"/>
</dbReference>
<dbReference type="Proteomes" id="UP000321577">
    <property type="component" value="Unassembled WGS sequence"/>
</dbReference>
<dbReference type="GO" id="GO:0032049">
    <property type="term" value="P:cardiolipin biosynthetic process"/>
    <property type="evidence" value="ECO:0007669"/>
    <property type="project" value="UniProtKB-ARBA"/>
</dbReference>